<feature type="domain" description="Ubiquitin-like" evidence="3">
    <location>
        <begin position="42"/>
        <end position="88"/>
    </location>
</feature>
<gene>
    <name evidence="4" type="ORF">cyc_04850</name>
</gene>
<dbReference type="Pfam" id="PF00627">
    <property type="entry name" value="UBA"/>
    <property type="match status" value="1"/>
</dbReference>
<dbReference type="FunCoup" id="A0A1D3D0W4">
    <property type="interactions" value="198"/>
</dbReference>
<dbReference type="Proteomes" id="UP000095192">
    <property type="component" value="Unassembled WGS sequence"/>
</dbReference>
<evidence type="ECO:0000259" key="2">
    <source>
        <dbReference type="PROSITE" id="PS50030"/>
    </source>
</evidence>
<evidence type="ECO:0000256" key="1">
    <source>
        <dbReference type="SAM" id="MobiDB-lite"/>
    </source>
</evidence>
<dbReference type="AlphaFoldDB" id="A0A1D3D0W4"/>
<proteinExistence type="predicted"/>
<evidence type="ECO:0000313" key="4">
    <source>
        <dbReference type="EMBL" id="OEH77089.1"/>
    </source>
</evidence>
<dbReference type="SUPFAM" id="SSF54236">
    <property type="entry name" value="Ubiquitin-like"/>
    <property type="match status" value="1"/>
</dbReference>
<dbReference type="CDD" id="cd14399">
    <property type="entry name" value="UBA_PLICs"/>
    <property type="match status" value="1"/>
</dbReference>
<dbReference type="InterPro" id="IPR015496">
    <property type="entry name" value="Ubiquilin"/>
</dbReference>
<reference evidence="4 5" key="1">
    <citation type="journal article" date="2016" name="BMC Genomics">
        <title>Comparative genomics reveals Cyclospora cayetanensis possesses coccidia-like metabolism and invasion components but unique surface antigens.</title>
        <authorList>
            <person name="Liu S."/>
            <person name="Wang L."/>
            <person name="Zheng H."/>
            <person name="Xu Z."/>
            <person name="Roellig D.M."/>
            <person name="Li N."/>
            <person name="Frace M.A."/>
            <person name="Tang K."/>
            <person name="Arrowood M.J."/>
            <person name="Moss D.M."/>
            <person name="Zhang L."/>
            <person name="Feng Y."/>
            <person name="Xiao L."/>
        </authorList>
    </citation>
    <scope>NUCLEOTIDE SEQUENCE [LARGE SCALE GENOMIC DNA]</scope>
    <source>
        <strain evidence="4 5">CHN_HEN01</strain>
    </source>
</reference>
<dbReference type="VEuPathDB" id="ToxoDB:LOC34621321"/>
<dbReference type="SMART" id="SM00165">
    <property type="entry name" value="UBA"/>
    <property type="match status" value="1"/>
</dbReference>
<dbReference type="PROSITE" id="PS50030">
    <property type="entry name" value="UBA"/>
    <property type="match status" value="1"/>
</dbReference>
<dbReference type="Gene3D" id="3.10.20.90">
    <property type="entry name" value="Phosphatidylinositol 3-kinase Catalytic Subunit, Chain A, domain 1"/>
    <property type="match status" value="1"/>
</dbReference>
<dbReference type="GO" id="GO:0005829">
    <property type="term" value="C:cytosol"/>
    <property type="evidence" value="ECO:0007669"/>
    <property type="project" value="TreeGrafter"/>
</dbReference>
<dbReference type="GO" id="GO:0006511">
    <property type="term" value="P:ubiquitin-dependent protein catabolic process"/>
    <property type="evidence" value="ECO:0007669"/>
    <property type="project" value="TreeGrafter"/>
</dbReference>
<dbReference type="Pfam" id="PF00240">
    <property type="entry name" value="ubiquitin"/>
    <property type="match status" value="1"/>
</dbReference>
<dbReference type="InterPro" id="IPR015940">
    <property type="entry name" value="UBA"/>
</dbReference>
<dbReference type="PANTHER" id="PTHR10677">
    <property type="entry name" value="UBIQUILIN"/>
    <property type="match status" value="1"/>
</dbReference>
<organism evidence="4 5">
    <name type="scientific">Cyclospora cayetanensis</name>
    <dbReference type="NCBI Taxonomy" id="88456"/>
    <lineage>
        <taxon>Eukaryota</taxon>
        <taxon>Sar</taxon>
        <taxon>Alveolata</taxon>
        <taxon>Apicomplexa</taxon>
        <taxon>Conoidasida</taxon>
        <taxon>Coccidia</taxon>
        <taxon>Eucoccidiorida</taxon>
        <taxon>Eimeriorina</taxon>
        <taxon>Eimeriidae</taxon>
        <taxon>Cyclospora</taxon>
    </lineage>
</organism>
<dbReference type="InterPro" id="IPR009060">
    <property type="entry name" value="UBA-like_sf"/>
</dbReference>
<dbReference type="SUPFAM" id="SSF46934">
    <property type="entry name" value="UBA-like"/>
    <property type="match status" value="1"/>
</dbReference>
<evidence type="ECO:0000259" key="3">
    <source>
        <dbReference type="PROSITE" id="PS50053"/>
    </source>
</evidence>
<dbReference type="InterPro" id="IPR029071">
    <property type="entry name" value="Ubiquitin-like_domsf"/>
</dbReference>
<comment type="caution">
    <text evidence="4">The sequence shown here is derived from an EMBL/GenBank/DDBJ whole genome shotgun (WGS) entry which is preliminary data.</text>
</comment>
<dbReference type="GO" id="GO:0031593">
    <property type="term" value="F:polyubiquitin modification-dependent protein binding"/>
    <property type="evidence" value="ECO:0007669"/>
    <property type="project" value="TreeGrafter"/>
</dbReference>
<dbReference type="InParanoid" id="A0A1D3D0W4"/>
<dbReference type="Gene3D" id="1.10.8.10">
    <property type="entry name" value="DNA helicase RuvA subunit, C-terminal domain"/>
    <property type="match status" value="1"/>
</dbReference>
<dbReference type="InterPro" id="IPR000626">
    <property type="entry name" value="Ubiquitin-like_dom"/>
</dbReference>
<dbReference type="PANTHER" id="PTHR10677:SF3">
    <property type="entry name" value="FI07626P-RELATED"/>
    <property type="match status" value="1"/>
</dbReference>
<feature type="region of interest" description="Disordered" evidence="1">
    <location>
        <begin position="256"/>
        <end position="286"/>
    </location>
</feature>
<sequence length="426" mass="44188">MSDPPQGQQQAGENPSAPVTAQEAAAVAVPPAEAAAPTEHLPEVSFKVSGGTNFSLNVNQNWTVRELKQKCEEKCQIPVAAQRLIYKGIPSSGPPGMDQFLQSMLSGGSVVCLVVLEGSRVFEHTSCGGAASVHAYVYWGLVICVSCETGGLGAGMGGPMGANPMGGPMGASPMGMMGPEMLEMMQTPFFQQAIESLTQNPQMFRSIVESVPTLRPMLPMMQGILDNPERMRAMFSPQMVQASMQIQQVLQQQMRQQQGAATQAEGSAMGASGTPPAAGNSGGAVPPPFGVGPAGFGSMVQQAEQLMRTNPELMSQMMQVFSNMQAPGASGAAGAPGAPGAAPGAPNPFAAFSSFGSLGSMEGSPFQGMGSAVGDARLPEERFASQLQSLTDMGFIDRDANLAALQETNGDVNEAISRLLERGLGN</sequence>
<feature type="region of interest" description="Disordered" evidence="1">
    <location>
        <begin position="1"/>
        <end position="34"/>
    </location>
</feature>
<protein>
    <submittedName>
        <fullName evidence="4">Ubiquitin family protein</fullName>
    </submittedName>
</protein>
<name>A0A1D3D0W4_9EIME</name>
<dbReference type="VEuPathDB" id="ToxoDB:cyc_04850"/>
<accession>A0A1D3D0W4</accession>
<feature type="compositionally biased region" description="Low complexity" evidence="1">
    <location>
        <begin position="17"/>
        <end position="34"/>
    </location>
</feature>
<feature type="compositionally biased region" description="Polar residues" evidence="1">
    <location>
        <begin position="1"/>
        <end position="13"/>
    </location>
</feature>
<dbReference type="EMBL" id="JROU02001207">
    <property type="protein sequence ID" value="OEH77089.1"/>
    <property type="molecule type" value="Genomic_DNA"/>
</dbReference>
<keyword evidence="5" id="KW-1185">Reference proteome</keyword>
<evidence type="ECO:0000313" key="5">
    <source>
        <dbReference type="Proteomes" id="UP000095192"/>
    </source>
</evidence>
<feature type="domain" description="UBA" evidence="2">
    <location>
        <begin position="377"/>
        <end position="422"/>
    </location>
</feature>
<dbReference type="PROSITE" id="PS50053">
    <property type="entry name" value="UBIQUITIN_2"/>
    <property type="match status" value="1"/>
</dbReference>